<dbReference type="Pfam" id="PF05495">
    <property type="entry name" value="zf-CHY"/>
    <property type="match status" value="1"/>
</dbReference>
<dbReference type="InterPro" id="IPR016135">
    <property type="entry name" value="UBQ-conjugating_enzyme/RWD"/>
</dbReference>
<keyword evidence="15" id="KW-1185">Reference proteome</keyword>
<dbReference type="SUPFAM" id="SSF161219">
    <property type="entry name" value="CHY zinc finger-like"/>
    <property type="match status" value="1"/>
</dbReference>
<feature type="domain" description="CHY-type" evidence="13">
    <location>
        <begin position="645"/>
        <end position="715"/>
    </location>
</feature>
<keyword evidence="5" id="KW-0539">Nucleus</keyword>
<dbReference type="EMBL" id="JAIZAY010000014">
    <property type="protein sequence ID" value="KAJ8029363.1"/>
    <property type="molecule type" value="Genomic_DNA"/>
</dbReference>
<dbReference type="Pfam" id="PF00642">
    <property type="entry name" value="zf-CCCH"/>
    <property type="match status" value="2"/>
</dbReference>
<comment type="caution">
    <text evidence="14">The sequence shown here is derived from an EMBL/GenBank/DDBJ whole genome shotgun (WGS) entry which is preliminary data.</text>
</comment>
<feature type="compositionally biased region" description="Basic and acidic residues" evidence="11">
    <location>
        <begin position="757"/>
        <end position="766"/>
    </location>
</feature>
<dbReference type="InterPro" id="IPR000571">
    <property type="entry name" value="Znf_CCCH"/>
</dbReference>
<dbReference type="InterPro" id="IPR008913">
    <property type="entry name" value="Znf_CHY"/>
</dbReference>
<keyword evidence="3 9" id="KW-0863">Zinc-finger</keyword>
<protein>
    <recommendedName>
        <fullName evidence="7">Nucleoporin NUP42</fullName>
    </recommendedName>
    <alternativeName>
        <fullName evidence="8">Nucleoporin-like protein 2</fullName>
    </alternativeName>
</protein>
<accession>A0A9Q1BMK9</accession>
<feature type="region of interest" description="Disordered" evidence="11">
    <location>
        <begin position="721"/>
        <end position="766"/>
    </location>
</feature>
<dbReference type="GO" id="GO:0031965">
    <property type="term" value="C:nuclear membrane"/>
    <property type="evidence" value="ECO:0007669"/>
    <property type="project" value="UniProtKB-SubCell"/>
</dbReference>
<dbReference type="PROSITE" id="PS51266">
    <property type="entry name" value="ZF_CHY"/>
    <property type="match status" value="1"/>
</dbReference>
<feature type="compositionally biased region" description="Acidic residues" evidence="11">
    <location>
        <begin position="430"/>
        <end position="448"/>
    </location>
</feature>
<evidence type="ECO:0000256" key="11">
    <source>
        <dbReference type="SAM" id="MobiDB-lite"/>
    </source>
</evidence>
<dbReference type="PROSITE" id="PS50103">
    <property type="entry name" value="ZF_C3H1"/>
    <property type="match status" value="3"/>
</dbReference>
<evidence type="ECO:0000313" key="15">
    <source>
        <dbReference type="Proteomes" id="UP001152320"/>
    </source>
</evidence>
<feature type="domain" description="C3H1-type" evidence="12">
    <location>
        <begin position="94"/>
        <end position="122"/>
    </location>
</feature>
<dbReference type="GO" id="GO:0008270">
    <property type="term" value="F:zinc ion binding"/>
    <property type="evidence" value="ECO:0007669"/>
    <property type="project" value="UniProtKB-KW"/>
</dbReference>
<reference evidence="14" key="1">
    <citation type="submission" date="2021-10" db="EMBL/GenBank/DDBJ databases">
        <title>Tropical sea cucumber genome reveals ecological adaptation and Cuvierian tubules defense mechanism.</title>
        <authorList>
            <person name="Chen T."/>
        </authorList>
    </citation>
    <scope>NUCLEOTIDE SEQUENCE</scope>
    <source>
        <strain evidence="14">Nanhai2018</strain>
        <tissue evidence="14">Muscle</tissue>
    </source>
</reference>
<name>A0A9Q1BMK9_HOLLE</name>
<dbReference type="SUPFAM" id="SSF54495">
    <property type="entry name" value="UBC-like"/>
    <property type="match status" value="1"/>
</dbReference>
<evidence type="ECO:0000259" key="13">
    <source>
        <dbReference type="PROSITE" id="PS51266"/>
    </source>
</evidence>
<dbReference type="PANTHER" id="PTHR46527:SF1">
    <property type="entry name" value="NUCLEOPORIN NUP42"/>
    <property type="match status" value="1"/>
</dbReference>
<evidence type="ECO:0000256" key="10">
    <source>
        <dbReference type="PROSITE-ProRule" id="PRU00723"/>
    </source>
</evidence>
<feature type="zinc finger region" description="C3H1-type" evidence="10">
    <location>
        <begin position="53"/>
        <end position="81"/>
    </location>
</feature>
<comment type="subcellular location">
    <subcellularLocation>
        <location evidence="1">Nucleus membrane</location>
        <topology evidence="1">Peripheral membrane protein</topology>
        <orientation evidence="1">Cytoplasmic side</orientation>
    </subcellularLocation>
</comment>
<dbReference type="Pfam" id="PF18044">
    <property type="entry name" value="zf-CCCH_4"/>
    <property type="match status" value="1"/>
</dbReference>
<feature type="compositionally biased region" description="Basic and acidic residues" evidence="11">
    <location>
        <begin position="139"/>
        <end position="163"/>
    </location>
</feature>
<sequence>MSVVAPEISSVASNHGDVSSVSTVHETETPPGNSAGNSSVVETDQSTSKVVKPEARKVCYQFRRGGNCRFGIDCKYEHDESSVRNFIKSSQLEGQRSKVCYSFAKSGKCRFEGNCRFSHKVAEKSDLEEPQEQPPVSEESNKPEDLNKESHQQDKGSRKETKRQQKVCKFFQQGSCRKGKSCRFLHRKDEQGESAKGEPHPQEDEEAGARKPVQRSVIQIQTYLRLSELTDDDLQKLRNQEVQQLKKRFPDLLEMENEGQPSIYRILVHPTDPDWPYHVRDFQLNVSFPKSYPAEPLEISLPEDQEIPDVVLRHITAATQEWILAKHEMNKMAGKVELTFRPFLRWFDKNLESQFTEGARKLKKEVEAVKAGFEFVTFEKDPSKKEEPTQPSLPKDAIIISKPRGQQSDEEEFVMEEKLPTSMSEMQVNSEEDEEDEDEDDEEEEEEANSSSDDDKNTSKSAKIVYDPPDKDMRGTEIIFQGLKINKMAASLAVTNLTVIIQCARCKNHVDVTTPPRRNNLITCLKCSNRQIMTYRPCLVHAFSHVIGFLDLDGCLPFDINLVASLLLVNCLNCSHDNRLKGLHYGQITNMWCEKCHQKITVEAESCRFQRLQPSENIGTGPLHTVKVKGPKKQQKDPAIVDMLPLPENGSCKHYKKSFRWLRFPCCGKFYPCDECHDLDNDDDHEMKFATRMLCGFCAKEQPYSADKPCVRCGSATTKGRTQHWEGGTGCRNKVKMSRNDKQKYSGVSKTVSKKAQHNEAQKKGK</sequence>
<evidence type="ECO:0000313" key="14">
    <source>
        <dbReference type="EMBL" id="KAJ8029363.1"/>
    </source>
</evidence>
<dbReference type="InterPro" id="IPR041367">
    <property type="entry name" value="Znf-CCCH_4"/>
</dbReference>
<dbReference type="Gene3D" id="3.10.110.10">
    <property type="entry name" value="Ubiquitin Conjugating Enzyme"/>
    <property type="match status" value="1"/>
</dbReference>
<feature type="region of interest" description="Disordered" evidence="11">
    <location>
        <begin position="1"/>
        <end position="48"/>
    </location>
</feature>
<evidence type="ECO:0000256" key="3">
    <source>
        <dbReference type="ARBA" id="ARBA00022771"/>
    </source>
</evidence>
<evidence type="ECO:0000256" key="2">
    <source>
        <dbReference type="ARBA" id="ARBA00022723"/>
    </source>
</evidence>
<organism evidence="14 15">
    <name type="scientific">Holothuria leucospilota</name>
    <name type="common">Black long sea cucumber</name>
    <name type="synonym">Mertensiothuria leucospilota</name>
    <dbReference type="NCBI Taxonomy" id="206669"/>
    <lineage>
        <taxon>Eukaryota</taxon>
        <taxon>Metazoa</taxon>
        <taxon>Echinodermata</taxon>
        <taxon>Eleutherozoa</taxon>
        <taxon>Echinozoa</taxon>
        <taxon>Holothuroidea</taxon>
        <taxon>Aspidochirotacea</taxon>
        <taxon>Aspidochirotida</taxon>
        <taxon>Holothuriidae</taxon>
        <taxon>Holothuria</taxon>
    </lineage>
</organism>
<evidence type="ECO:0000256" key="9">
    <source>
        <dbReference type="PROSITE-ProRule" id="PRU00601"/>
    </source>
</evidence>
<evidence type="ECO:0000256" key="4">
    <source>
        <dbReference type="ARBA" id="ARBA00022833"/>
    </source>
</evidence>
<gene>
    <name evidence="14" type="ORF">HOLleu_28739</name>
</gene>
<feature type="compositionally biased region" description="Polar residues" evidence="11">
    <location>
        <begin position="10"/>
        <end position="48"/>
    </location>
</feature>
<evidence type="ECO:0000256" key="7">
    <source>
        <dbReference type="ARBA" id="ARBA00039886"/>
    </source>
</evidence>
<feature type="region of interest" description="Disordered" evidence="11">
    <location>
        <begin position="380"/>
        <end position="468"/>
    </location>
</feature>
<keyword evidence="2 10" id="KW-0479">Metal-binding</keyword>
<dbReference type="AlphaFoldDB" id="A0A9Q1BMK9"/>
<evidence type="ECO:0000256" key="1">
    <source>
        <dbReference type="ARBA" id="ARBA00004335"/>
    </source>
</evidence>
<dbReference type="InterPro" id="IPR051767">
    <property type="entry name" value="Nucleoporin_NUP42"/>
</dbReference>
<evidence type="ECO:0000259" key="12">
    <source>
        <dbReference type="PROSITE" id="PS50103"/>
    </source>
</evidence>
<dbReference type="Proteomes" id="UP001152320">
    <property type="component" value="Chromosome 14"/>
</dbReference>
<feature type="compositionally biased region" description="Basic and acidic residues" evidence="11">
    <location>
        <begin position="189"/>
        <end position="202"/>
    </location>
</feature>
<dbReference type="Gene3D" id="3.30.1370.210">
    <property type="match status" value="1"/>
</dbReference>
<feature type="domain" description="C3H1-type" evidence="12">
    <location>
        <begin position="53"/>
        <end position="81"/>
    </location>
</feature>
<dbReference type="SUPFAM" id="SSF90229">
    <property type="entry name" value="CCCH zinc finger"/>
    <property type="match status" value="3"/>
</dbReference>
<comment type="function">
    <text evidence="6">Required for the export of mRNAs containing poly(A) tails from the nucleus into the cytoplasm.</text>
</comment>
<keyword evidence="4 10" id="KW-0862">Zinc</keyword>
<evidence type="ECO:0000256" key="8">
    <source>
        <dbReference type="ARBA" id="ARBA00042384"/>
    </source>
</evidence>
<dbReference type="InterPro" id="IPR037274">
    <property type="entry name" value="Znf_CHY_sf"/>
</dbReference>
<dbReference type="SMART" id="SM00356">
    <property type="entry name" value="ZnF_C3H1"/>
    <property type="match status" value="3"/>
</dbReference>
<dbReference type="InterPro" id="IPR036855">
    <property type="entry name" value="Znf_CCCH_sf"/>
</dbReference>
<feature type="region of interest" description="Disordered" evidence="11">
    <location>
        <begin position="122"/>
        <end position="164"/>
    </location>
</feature>
<proteinExistence type="predicted"/>
<dbReference type="PANTHER" id="PTHR46527">
    <property type="entry name" value="NUCLEOPORIN-LIKE PROTEIN 2"/>
    <property type="match status" value="1"/>
</dbReference>
<dbReference type="OrthoDB" id="411372at2759"/>
<feature type="zinc finger region" description="C3H1-type" evidence="10">
    <location>
        <begin position="94"/>
        <end position="122"/>
    </location>
</feature>
<evidence type="ECO:0000256" key="6">
    <source>
        <dbReference type="ARBA" id="ARBA00037262"/>
    </source>
</evidence>
<feature type="domain" description="C3H1-type" evidence="12">
    <location>
        <begin position="162"/>
        <end position="189"/>
    </location>
</feature>
<feature type="zinc finger region" description="C3H1-type" evidence="10">
    <location>
        <begin position="162"/>
        <end position="189"/>
    </location>
</feature>
<dbReference type="Gene3D" id="4.10.1000.10">
    <property type="entry name" value="Zinc finger, CCCH-type"/>
    <property type="match status" value="1"/>
</dbReference>
<feature type="region of interest" description="Disordered" evidence="11">
    <location>
        <begin position="189"/>
        <end position="213"/>
    </location>
</feature>
<evidence type="ECO:0000256" key="5">
    <source>
        <dbReference type="ARBA" id="ARBA00023242"/>
    </source>
</evidence>